<evidence type="ECO:0000313" key="1">
    <source>
        <dbReference type="EMBL" id="AKM09370.1"/>
    </source>
</evidence>
<dbReference type="AlphaFoldDB" id="A0A0G3XCT6"/>
<name>A0A0G3XCT6_9SPHN</name>
<organism evidence="1 2">
    <name type="scientific">Croceicoccus naphthovorans</name>
    <dbReference type="NCBI Taxonomy" id="1348774"/>
    <lineage>
        <taxon>Bacteria</taxon>
        <taxon>Pseudomonadati</taxon>
        <taxon>Pseudomonadota</taxon>
        <taxon>Alphaproteobacteria</taxon>
        <taxon>Sphingomonadales</taxon>
        <taxon>Erythrobacteraceae</taxon>
        <taxon>Croceicoccus</taxon>
    </lineage>
</organism>
<sequence length="133" mass="15309">MNVYRIETNQGNGPFGDDYAMIETLMLRSGRQTHTDDVENYPNPWFDKGFDRRELTVNFAAGRAYCGVIDLEGIDHWFPEPVRIWMAQNGYRLAVYRCADEDVLQGDKQVLFLRSKADLTDTLDIITLEPKGD</sequence>
<reference evidence="1 2" key="1">
    <citation type="submission" date="2015-06" db="EMBL/GenBank/DDBJ databases">
        <authorList>
            <person name="Zeng Y."/>
            <person name="Huang Y."/>
        </authorList>
    </citation>
    <scope>NUCLEOTIDE SEQUENCE [LARGE SCALE GENOMIC DNA]</scope>
    <source>
        <strain evidence="1 2">PQ-2</strain>
    </source>
</reference>
<dbReference type="OrthoDB" id="101972at2"/>
<evidence type="ECO:0000313" key="2">
    <source>
        <dbReference type="Proteomes" id="UP000035287"/>
    </source>
</evidence>
<dbReference type="Proteomes" id="UP000035287">
    <property type="component" value="Chromosome"/>
</dbReference>
<dbReference type="RefSeq" id="WP_047820060.1">
    <property type="nucleotide sequence ID" value="NZ_CP011770.1"/>
</dbReference>
<dbReference type="KEGG" id="cna:AB433_04225"/>
<dbReference type="PATRIC" id="fig|1348774.3.peg.881"/>
<dbReference type="EMBL" id="CP011770">
    <property type="protein sequence ID" value="AKM09370.1"/>
    <property type="molecule type" value="Genomic_DNA"/>
</dbReference>
<protein>
    <submittedName>
        <fullName evidence="1">Uncharacterized protein</fullName>
    </submittedName>
</protein>
<proteinExistence type="predicted"/>
<accession>A0A0G3XCT6</accession>
<dbReference type="STRING" id="1348774.AB433_04225"/>
<gene>
    <name evidence="1" type="ORF">AB433_04225</name>
</gene>
<keyword evidence="2" id="KW-1185">Reference proteome</keyword>